<accession>A0A7J7NHT1</accession>
<dbReference type="AlphaFoldDB" id="A0A7J7NHT1"/>
<name>A0A7J7NHT1_9MAGN</name>
<dbReference type="OrthoDB" id="2018313at2759"/>
<dbReference type="PANTHER" id="PTHR47186:SF3">
    <property type="entry name" value="OS09G0267800 PROTEIN"/>
    <property type="match status" value="1"/>
</dbReference>
<protein>
    <submittedName>
        <fullName evidence="1">Uncharacterized protein</fullName>
    </submittedName>
</protein>
<dbReference type="Gene3D" id="3.40.50.300">
    <property type="entry name" value="P-loop containing nucleotide triphosphate hydrolases"/>
    <property type="match status" value="1"/>
</dbReference>
<gene>
    <name evidence="1" type="ORF">GIB67_005384</name>
</gene>
<dbReference type="InterPro" id="IPR032675">
    <property type="entry name" value="LRR_dom_sf"/>
</dbReference>
<dbReference type="Proteomes" id="UP000541444">
    <property type="component" value="Unassembled WGS sequence"/>
</dbReference>
<reference evidence="1 2" key="1">
    <citation type="journal article" date="2020" name="IScience">
        <title>Genome Sequencing of the Endangered Kingdonia uniflora (Circaeasteraceae, Ranunculales) Reveals Potential Mechanisms of Evolutionary Specialization.</title>
        <authorList>
            <person name="Sun Y."/>
            <person name="Deng T."/>
            <person name="Zhang A."/>
            <person name="Moore M.J."/>
            <person name="Landis J.B."/>
            <person name="Lin N."/>
            <person name="Zhang H."/>
            <person name="Zhang X."/>
            <person name="Huang J."/>
            <person name="Zhang X."/>
            <person name="Sun H."/>
            <person name="Wang H."/>
        </authorList>
    </citation>
    <scope>NUCLEOTIDE SEQUENCE [LARGE SCALE GENOMIC DNA]</scope>
    <source>
        <strain evidence="1">TB1705</strain>
        <tissue evidence="1">Leaf</tissue>
    </source>
</reference>
<evidence type="ECO:0000313" key="2">
    <source>
        <dbReference type="Proteomes" id="UP000541444"/>
    </source>
</evidence>
<dbReference type="SUPFAM" id="SSF52058">
    <property type="entry name" value="L domain-like"/>
    <property type="match status" value="1"/>
</dbReference>
<dbReference type="SUPFAM" id="SSF52540">
    <property type="entry name" value="P-loop containing nucleoside triphosphate hydrolases"/>
    <property type="match status" value="1"/>
</dbReference>
<evidence type="ECO:0000313" key="1">
    <source>
        <dbReference type="EMBL" id="KAF6166522.1"/>
    </source>
</evidence>
<organism evidence="1 2">
    <name type="scientific">Kingdonia uniflora</name>
    <dbReference type="NCBI Taxonomy" id="39325"/>
    <lineage>
        <taxon>Eukaryota</taxon>
        <taxon>Viridiplantae</taxon>
        <taxon>Streptophyta</taxon>
        <taxon>Embryophyta</taxon>
        <taxon>Tracheophyta</taxon>
        <taxon>Spermatophyta</taxon>
        <taxon>Magnoliopsida</taxon>
        <taxon>Ranunculales</taxon>
        <taxon>Circaeasteraceae</taxon>
        <taxon>Kingdonia</taxon>
    </lineage>
</organism>
<dbReference type="InterPro" id="IPR027417">
    <property type="entry name" value="P-loop_NTPase"/>
</dbReference>
<comment type="caution">
    <text evidence="1">The sequence shown here is derived from an EMBL/GenBank/DDBJ whole genome shotgun (WGS) entry which is preliminary data.</text>
</comment>
<sequence>MVSLRKLEVEYTKLEEVPKTVGNLSNLQTLKLNWCRDLCRLPNGIGKLVSLRHLKNEVCGRLECLPGKLIDHETLSVGNEASHEAILKDKEHLRLLILSFKSDDEAVKSVFELLEPHPNLYKLVLPTLGRLEFLEELYLSQLDSVSAIMGIEVLGVLNADSSAAPVIAFPNLKKLIIDDMNHWEEWVIKTTVNITLMPLLQTLSIGSCPLLKSLPCQILSSSSLREMTITSCPHLEVSYLPPFLEELNLCFNPVMTSVSFKLYCEKMIKDWAKIYQGYHNSSHISHSTLPEGVKILNVYAQSITPSYHTSAIEYLEFILCGVNVASWGKWSSAIKWAEAEDSNKKHVQEALRKVSRRVTTIVVAHILSSIREANRIAVVCDGAIVEFDSHDQLMASHSNGAYSELVRAEREANALN</sequence>
<keyword evidence="2" id="KW-1185">Reference proteome</keyword>
<proteinExistence type="predicted"/>
<dbReference type="EMBL" id="JACGCM010000786">
    <property type="protein sequence ID" value="KAF6166522.1"/>
    <property type="molecule type" value="Genomic_DNA"/>
</dbReference>
<dbReference type="PANTHER" id="PTHR47186">
    <property type="entry name" value="LEUCINE-RICH REPEAT-CONTAINING PROTEIN 57"/>
    <property type="match status" value="1"/>
</dbReference>
<dbReference type="Gene3D" id="3.80.10.10">
    <property type="entry name" value="Ribonuclease Inhibitor"/>
    <property type="match status" value="1"/>
</dbReference>